<feature type="region of interest" description="Disordered" evidence="11">
    <location>
        <begin position="232"/>
        <end position="251"/>
    </location>
</feature>
<dbReference type="PROSITE" id="PS00691">
    <property type="entry name" value="DNA_PHOTOLYASES_1_2"/>
    <property type="match status" value="1"/>
</dbReference>
<sequence length="491" mass="54665">MPSQTTRPCIVWFRDDLRLSDHPALHAASRTGAPVVCLYVLDEHSPTLKTPEARPLGGAARWWLAQSLRALQASLTGLGATLVLRKGPAAKVIADLAREIDAGTVFWNEIAQAPHLAVAGQVAKALDEIGVGRQSFAGDLLVEPRAIRNKENRGLRVFTPFWRRVQSLGNPPTPLPAPKKLSGVKDLASDRLEDWKLEPAKPDWAGGLRESWKPGEAQAQAQLKSFLKSGVAGYTGERDRPDRDGTSRLSPHLRFGEISPRQLWHAARFAAAEHPRLAGDIEKLLSELGWREFCRHLLFDVPDLAMRNLQPSFDAFPWKSDAKALRAWQRGRTGYPIVDAGMRELWHTGVMHNRVRMVVASFLVKHLLIDWRHGEQWFWDTLVDADAASNPANWQWVAGSGADAAPYFRVFNPILQGEKFDPDGVYVRHWVPELKALPDNLIHQPWTATPLELASAGVELGNNYPEPIVDHKVGRERALAAYAKVRNASTT</sequence>
<dbReference type="FunFam" id="1.10.579.10:FF:000003">
    <property type="entry name" value="Deoxyribodipyrimidine photo-lyase"/>
    <property type="match status" value="1"/>
</dbReference>
<evidence type="ECO:0000256" key="3">
    <source>
        <dbReference type="ARBA" id="ARBA00014046"/>
    </source>
</evidence>
<accession>A0A1M7KD98</accession>
<dbReference type="InterPro" id="IPR005101">
    <property type="entry name" value="Cryptochr/Photolyase_FAD-bd"/>
</dbReference>
<dbReference type="SUPFAM" id="SSF48173">
    <property type="entry name" value="Cryptochrome/photolyase FAD-binding domain"/>
    <property type="match status" value="1"/>
</dbReference>
<dbReference type="Pfam" id="PF03441">
    <property type="entry name" value="FAD_binding_7"/>
    <property type="match status" value="1"/>
</dbReference>
<feature type="site" description="Electron transfer via tryptophanyl radical" evidence="9">
    <location>
        <position position="394"/>
    </location>
</feature>
<evidence type="ECO:0000256" key="9">
    <source>
        <dbReference type="PIRSR" id="PIRSR602081-2"/>
    </source>
</evidence>
<dbReference type="InterPro" id="IPR014729">
    <property type="entry name" value="Rossmann-like_a/b/a_fold"/>
</dbReference>
<feature type="domain" description="Photolyase/cryptochrome alpha/beta" evidence="12">
    <location>
        <begin position="7"/>
        <end position="141"/>
    </location>
</feature>
<dbReference type="RefSeq" id="WP_074814502.1">
    <property type="nucleotide sequence ID" value="NZ_FNTI01000001.1"/>
</dbReference>
<dbReference type="InterPro" id="IPR018394">
    <property type="entry name" value="DNA_photolyase_1_CS_C"/>
</dbReference>
<dbReference type="PROSITE" id="PS00394">
    <property type="entry name" value="DNA_PHOTOLYASES_1_1"/>
    <property type="match status" value="1"/>
</dbReference>
<dbReference type="GO" id="GO:0071949">
    <property type="term" value="F:FAD binding"/>
    <property type="evidence" value="ECO:0007669"/>
    <property type="project" value="TreeGrafter"/>
</dbReference>
<protein>
    <recommendedName>
        <fullName evidence="3">Deoxyribodipyrimidine photo-lyase</fullName>
        <ecNumber evidence="2">4.1.99.3</ecNumber>
    </recommendedName>
</protein>
<reference evidence="13 14" key="1">
    <citation type="submission" date="2016-10" db="EMBL/GenBank/DDBJ databases">
        <authorList>
            <person name="de Groot N.N."/>
        </authorList>
    </citation>
    <scope>NUCLEOTIDE SEQUENCE [LARGE SCALE GENOMIC DNA]</scope>
    <source>
        <strain evidence="13 14">GAS522</strain>
    </source>
</reference>
<evidence type="ECO:0000313" key="13">
    <source>
        <dbReference type="EMBL" id="SEB91993.1"/>
    </source>
</evidence>
<dbReference type="GO" id="GO:0003677">
    <property type="term" value="F:DNA binding"/>
    <property type="evidence" value="ECO:0007669"/>
    <property type="project" value="TreeGrafter"/>
</dbReference>
<keyword evidence="4 8" id="KW-0285">Flavoprotein</keyword>
<dbReference type="InterPro" id="IPR036134">
    <property type="entry name" value="Crypto/Photolyase_FAD-like_sf"/>
</dbReference>
<keyword evidence="6 10" id="KW-0157">Chromophore</keyword>
<evidence type="ECO:0000256" key="11">
    <source>
        <dbReference type="SAM" id="MobiDB-lite"/>
    </source>
</evidence>
<keyword evidence="5 8" id="KW-0274">FAD</keyword>
<comment type="cofactor">
    <cofactor evidence="8">
        <name>FAD</name>
        <dbReference type="ChEBI" id="CHEBI:57692"/>
    </cofactor>
    <text evidence="8">Binds 1 FAD per subunit.</text>
</comment>
<dbReference type="Pfam" id="PF00875">
    <property type="entry name" value="DNA_photolyase"/>
    <property type="match status" value="1"/>
</dbReference>
<feature type="site" description="Electron transfer via tryptophanyl radical" evidence="9">
    <location>
        <position position="371"/>
    </location>
</feature>
<feature type="site" description="Electron transfer via tryptophanyl radical" evidence="9">
    <location>
        <position position="318"/>
    </location>
</feature>
<evidence type="ECO:0000259" key="12">
    <source>
        <dbReference type="PROSITE" id="PS51645"/>
    </source>
</evidence>
<dbReference type="GO" id="GO:0003904">
    <property type="term" value="F:deoxyribodipyrimidine photo-lyase activity"/>
    <property type="evidence" value="ECO:0007669"/>
    <property type="project" value="UniProtKB-EC"/>
</dbReference>
<dbReference type="Gene3D" id="1.25.40.80">
    <property type="match status" value="1"/>
</dbReference>
<evidence type="ECO:0000256" key="6">
    <source>
        <dbReference type="ARBA" id="ARBA00022991"/>
    </source>
</evidence>
<dbReference type="GO" id="GO:0009416">
    <property type="term" value="P:response to light stimulus"/>
    <property type="evidence" value="ECO:0007669"/>
    <property type="project" value="TreeGrafter"/>
</dbReference>
<feature type="binding site" evidence="8">
    <location>
        <position position="234"/>
    </location>
    <ligand>
        <name>FAD</name>
        <dbReference type="ChEBI" id="CHEBI:57692"/>
    </ligand>
</feature>
<dbReference type="PROSITE" id="PS51645">
    <property type="entry name" value="PHR_CRY_ALPHA_BETA"/>
    <property type="match status" value="1"/>
</dbReference>
<dbReference type="AlphaFoldDB" id="A0A1M7KD98"/>
<dbReference type="Gene3D" id="3.40.50.620">
    <property type="entry name" value="HUPs"/>
    <property type="match status" value="1"/>
</dbReference>
<dbReference type="EC" id="4.1.99.3" evidence="2"/>
<dbReference type="SUPFAM" id="SSF52425">
    <property type="entry name" value="Cryptochrome/photolyase, N-terminal domain"/>
    <property type="match status" value="1"/>
</dbReference>
<proteinExistence type="inferred from homology"/>
<evidence type="ECO:0000256" key="7">
    <source>
        <dbReference type="ARBA" id="ARBA00033999"/>
    </source>
</evidence>
<name>A0A1M7KD98_9BRAD</name>
<comment type="similarity">
    <text evidence="10">Belongs to the DNA photolyase family.</text>
</comment>
<dbReference type="CDD" id="cd00293">
    <property type="entry name" value="USP-like"/>
    <property type="match status" value="1"/>
</dbReference>
<organism evidence="13 14">
    <name type="scientific">Bradyrhizobium lablabi</name>
    <dbReference type="NCBI Taxonomy" id="722472"/>
    <lineage>
        <taxon>Bacteria</taxon>
        <taxon>Pseudomonadati</taxon>
        <taxon>Pseudomonadota</taxon>
        <taxon>Alphaproteobacteria</taxon>
        <taxon>Hyphomicrobiales</taxon>
        <taxon>Nitrobacteraceae</taxon>
        <taxon>Bradyrhizobium</taxon>
    </lineage>
</organism>
<dbReference type="InterPro" id="IPR006050">
    <property type="entry name" value="DNA_photolyase_N"/>
</dbReference>
<evidence type="ECO:0000313" key="14">
    <source>
        <dbReference type="Proteomes" id="UP000183208"/>
    </source>
</evidence>
<feature type="compositionally biased region" description="Basic and acidic residues" evidence="11">
    <location>
        <begin position="236"/>
        <end position="246"/>
    </location>
</feature>
<dbReference type="Proteomes" id="UP000183208">
    <property type="component" value="Unassembled WGS sequence"/>
</dbReference>
<dbReference type="OrthoDB" id="9772484at2"/>
<dbReference type="InterPro" id="IPR036155">
    <property type="entry name" value="Crypto/Photolyase_N_sf"/>
</dbReference>
<dbReference type="InterPro" id="IPR002081">
    <property type="entry name" value="Cryptochrome/DNA_photolyase_1"/>
</dbReference>
<dbReference type="EMBL" id="FNTI01000001">
    <property type="protein sequence ID" value="SEB91993.1"/>
    <property type="molecule type" value="Genomic_DNA"/>
</dbReference>
<gene>
    <name evidence="13" type="ORF">SAMN05444171_0226</name>
</gene>
<dbReference type="Gene3D" id="1.10.579.10">
    <property type="entry name" value="DNA Cyclobutane Dipyrimidine Photolyase, subunit A, domain 3"/>
    <property type="match status" value="1"/>
</dbReference>
<comment type="cofactor">
    <cofactor evidence="1">
        <name>(6R)-5,10-methylene-5,6,7,8-tetrahydrofolate</name>
        <dbReference type="ChEBI" id="CHEBI:15636"/>
    </cofactor>
</comment>
<dbReference type="PANTHER" id="PTHR11455:SF9">
    <property type="entry name" value="CRYPTOCHROME CIRCADIAN CLOCK 5 ISOFORM X1"/>
    <property type="match status" value="1"/>
</dbReference>
<evidence type="ECO:0000256" key="8">
    <source>
        <dbReference type="PIRSR" id="PIRSR602081-1"/>
    </source>
</evidence>
<feature type="binding site" evidence="8">
    <location>
        <begin position="246"/>
        <end position="250"/>
    </location>
    <ligand>
        <name>FAD</name>
        <dbReference type="ChEBI" id="CHEBI:57692"/>
    </ligand>
</feature>
<evidence type="ECO:0000256" key="10">
    <source>
        <dbReference type="RuleBase" id="RU004182"/>
    </source>
</evidence>
<comment type="catalytic activity">
    <reaction evidence="7">
        <text>cyclobutadipyrimidine (in DNA) = 2 pyrimidine residues (in DNA).</text>
        <dbReference type="EC" id="4.1.99.3"/>
    </reaction>
</comment>
<dbReference type="PANTHER" id="PTHR11455">
    <property type="entry name" value="CRYPTOCHROME"/>
    <property type="match status" value="1"/>
</dbReference>
<feature type="binding site" evidence="8">
    <location>
        <begin position="384"/>
        <end position="386"/>
    </location>
    <ligand>
        <name>FAD</name>
        <dbReference type="ChEBI" id="CHEBI:57692"/>
    </ligand>
</feature>
<evidence type="ECO:0000256" key="1">
    <source>
        <dbReference type="ARBA" id="ARBA00001932"/>
    </source>
</evidence>
<keyword evidence="13" id="KW-0456">Lyase</keyword>
<dbReference type="GO" id="GO:0000719">
    <property type="term" value="P:photoreactive repair"/>
    <property type="evidence" value="ECO:0007669"/>
    <property type="project" value="UniProtKB-ARBA"/>
</dbReference>
<evidence type="ECO:0000256" key="5">
    <source>
        <dbReference type="ARBA" id="ARBA00022827"/>
    </source>
</evidence>
<evidence type="ECO:0000256" key="2">
    <source>
        <dbReference type="ARBA" id="ARBA00013149"/>
    </source>
</evidence>
<dbReference type="PRINTS" id="PR00147">
    <property type="entry name" value="DNAPHOTLYASE"/>
</dbReference>
<evidence type="ECO:0000256" key="4">
    <source>
        <dbReference type="ARBA" id="ARBA00022630"/>
    </source>
</evidence>